<sequence length="92" mass="10762">MNGRSTDRPSSFSNDLYGFDLRMLQFIYRTLYLMWFGISAISRWCEVQRSGDVERAEIPVMFLSTTPIIPRAISLIHDIYRECIIALPLRQT</sequence>
<comment type="caution">
    <text evidence="1">The sequence shown here is derived from an EMBL/GenBank/DDBJ whole genome shotgun (WGS) entry which is preliminary data.</text>
</comment>
<gene>
    <name evidence="1" type="ORF">E2C01_076217</name>
</gene>
<protein>
    <submittedName>
        <fullName evidence="1">Uncharacterized protein</fullName>
    </submittedName>
</protein>
<evidence type="ECO:0000313" key="2">
    <source>
        <dbReference type="Proteomes" id="UP000324222"/>
    </source>
</evidence>
<accession>A0A5B7ICM7</accession>
<dbReference type="AlphaFoldDB" id="A0A5B7ICM7"/>
<name>A0A5B7ICM7_PORTR</name>
<dbReference type="Proteomes" id="UP000324222">
    <property type="component" value="Unassembled WGS sequence"/>
</dbReference>
<proteinExistence type="predicted"/>
<organism evidence="1 2">
    <name type="scientific">Portunus trituberculatus</name>
    <name type="common">Swimming crab</name>
    <name type="synonym">Neptunus trituberculatus</name>
    <dbReference type="NCBI Taxonomy" id="210409"/>
    <lineage>
        <taxon>Eukaryota</taxon>
        <taxon>Metazoa</taxon>
        <taxon>Ecdysozoa</taxon>
        <taxon>Arthropoda</taxon>
        <taxon>Crustacea</taxon>
        <taxon>Multicrustacea</taxon>
        <taxon>Malacostraca</taxon>
        <taxon>Eumalacostraca</taxon>
        <taxon>Eucarida</taxon>
        <taxon>Decapoda</taxon>
        <taxon>Pleocyemata</taxon>
        <taxon>Brachyura</taxon>
        <taxon>Eubrachyura</taxon>
        <taxon>Portunoidea</taxon>
        <taxon>Portunidae</taxon>
        <taxon>Portuninae</taxon>
        <taxon>Portunus</taxon>
    </lineage>
</organism>
<reference evidence="1 2" key="1">
    <citation type="submission" date="2019-05" db="EMBL/GenBank/DDBJ databases">
        <title>Another draft genome of Portunus trituberculatus and its Hox gene families provides insights of decapod evolution.</title>
        <authorList>
            <person name="Jeong J.-H."/>
            <person name="Song I."/>
            <person name="Kim S."/>
            <person name="Choi T."/>
            <person name="Kim D."/>
            <person name="Ryu S."/>
            <person name="Kim W."/>
        </authorList>
    </citation>
    <scope>NUCLEOTIDE SEQUENCE [LARGE SCALE GENOMIC DNA]</scope>
    <source>
        <tissue evidence="1">Muscle</tissue>
    </source>
</reference>
<evidence type="ECO:0000313" key="1">
    <source>
        <dbReference type="EMBL" id="MPC81592.1"/>
    </source>
</evidence>
<keyword evidence="2" id="KW-1185">Reference proteome</keyword>
<dbReference type="EMBL" id="VSRR010057440">
    <property type="protein sequence ID" value="MPC81592.1"/>
    <property type="molecule type" value="Genomic_DNA"/>
</dbReference>